<keyword evidence="3" id="KW-1185">Reference proteome</keyword>
<dbReference type="GO" id="GO:0008137">
    <property type="term" value="F:NADH dehydrogenase (ubiquinone) activity"/>
    <property type="evidence" value="ECO:0007669"/>
    <property type="project" value="InterPro"/>
</dbReference>
<dbReference type="eggNOG" id="arCOG04654">
    <property type="taxonomic scope" value="Archaea"/>
</dbReference>
<evidence type="ECO:0000313" key="3">
    <source>
        <dbReference type="Proteomes" id="UP000013307"/>
    </source>
</evidence>
<dbReference type="InterPro" id="IPR001457">
    <property type="entry name" value="NADH_UbQ/plastoQ_OxRdtase_su6"/>
</dbReference>
<dbReference type="KEGG" id="ast:Asulf_01805"/>
<dbReference type="OrthoDB" id="57027at2157"/>
<reference evidence="2 3" key="1">
    <citation type="journal article" date="2013" name="Genome Announc.">
        <title>Complete Genome Sequence of the Thermophilic and Facultatively Chemolithoautotrophic Sulfate Reducer Archaeoglobus sulfaticallidus Strain PM70-1T.</title>
        <authorList>
            <person name="Stokke R."/>
            <person name="Hocking W.P."/>
            <person name="Steinsbu B.O."/>
            <person name="Steen I.H."/>
        </authorList>
    </citation>
    <scope>NUCLEOTIDE SEQUENCE [LARGE SCALE GENOMIC DNA]</scope>
    <source>
        <strain evidence="2">PM70-1</strain>
    </source>
</reference>
<keyword evidence="1" id="KW-1133">Transmembrane helix</keyword>
<feature type="transmembrane region" description="Helical" evidence="1">
    <location>
        <begin position="6"/>
        <end position="23"/>
    </location>
</feature>
<dbReference type="RefSeq" id="WP_015591374.1">
    <property type="nucleotide sequence ID" value="NC_021169.1"/>
</dbReference>
<evidence type="ECO:0000313" key="2">
    <source>
        <dbReference type="EMBL" id="AGK61776.1"/>
    </source>
</evidence>
<dbReference type="HOGENOM" id="CLU_085957_2_2_2"/>
<keyword evidence="2" id="KW-0830">Ubiquinone</keyword>
<accession>N0BMC1</accession>
<dbReference type="STRING" id="387631.Asulf_01805"/>
<dbReference type="Proteomes" id="UP000013307">
    <property type="component" value="Chromosome"/>
</dbReference>
<keyword evidence="1" id="KW-0472">Membrane</keyword>
<dbReference type="Gene3D" id="1.20.120.1200">
    <property type="entry name" value="NADH-ubiquinone/plastoquinone oxidoreductase chain 6, subunit NuoJ"/>
    <property type="match status" value="1"/>
</dbReference>
<dbReference type="PANTHER" id="PTHR33269:SF17">
    <property type="entry name" value="NADH-UBIQUINONE OXIDOREDUCTASE CHAIN 6"/>
    <property type="match status" value="1"/>
</dbReference>
<dbReference type="InterPro" id="IPR042106">
    <property type="entry name" value="Nuo/plastoQ_OxRdtase_6_NuoJ"/>
</dbReference>
<feature type="transmembrane region" description="Helical" evidence="1">
    <location>
        <begin position="53"/>
        <end position="72"/>
    </location>
</feature>
<dbReference type="PANTHER" id="PTHR33269">
    <property type="entry name" value="NADH-UBIQUINONE OXIDOREDUCTASE CHAIN 6"/>
    <property type="match status" value="1"/>
</dbReference>
<dbReference type="GeneID" id="15393440"/>
<dbReference type="EMBL" id="CP005290">
    <property type="protein sequence ID" value="AGK61776.1"/>
    <property type="molecule type" value="Genomic_DNA"/>
</dbReference>
<proteinExistence type="predicted"/>
<organism evidence="2 3">
    <name type="scientific">Archaeoglobus sulfaticallidus PM70-1</name>
    <dbReference type="NCBI Taxonomy" id="387631"/>
    <lineage>
        <taxon>Archaea</taxon>
        <taxon>Methanobacteriati</taxon>
        <taxon>Methanobacteriota</taxon>
        <taxon>Archaeoglobi</taxon>
        <taxon>Archaeoglobales</taxon>
        <taxon>Archaeoglobaceae</taxon>
        <taxon>Archaeoglobus</taxon>
    </lineage>
</organism>
<name>N0BMC1_9EURY</name>
<feature type="transmembrane region" description="Helical" evidence="1">
    <location>
        <begin position="30"/>
        <end position="47"/>
    </location>
</feature>
<dbReference type="Pfam" id="PF00499">
    <property type="entry name" value="Oxidored_q3"/>
    <property type="match status" value="1"/>
</dbReference>
<evidence type="ECO:0000256" key="1">
    <source>
        <dbReference type="SAM" id="Phobius"/>
    </source>
</evidence>
<protein>
    <submittedName>
        <fullName evidence="2">NADH:ubiquinone oxidoreductase subunit 6 (Chain J)</fullName>
    </submittedName>
</protein>
<dbReference type="AlphaFoldDB" id="N0BMC1"/>
<gene>
    <name evidence="2" type="ORF">Asulf_01805</name>
</gene>
<feature type="transmembrane region" description="Helical" evidence="1">
    <location>
        <begin position="134"/>
        <end position="156"/>
    </location>
</feature>
<feature type="transmembrane region" description="Helical" evidence="1">
    <location>
        <begin position="93"/>
        <end position="114"/>
    </location>
</feature>
<keyword evidence="1" id="KW-0812">Transmembrane</keyword>
<sequence>MINTIEIVLWAIILFSAIMVVHAREVFNSALYMALLFIATAGLFILLDAEFVAVVQTLIYAGAVTVILLFAIMLTKREEGKDMLRTDINPLKVISIILFALAIIPLAGTSKILLIKKGIYGSPYIIASELFERYVLHFELIAILLLVTLISSVYLARRD</sequence>